<sequence length="344" mass="38347">MSDFPSNVYACNLLSHRGYPLWTPEPNIELPDSYQREGLKIGDVGVVVPDDGSFDVFFNMTLPREHPLHAPDGVPSNFSQVELRREDYRIVPDAECPGRVISSSSVDCTISCVDPFDLNGKARCLTDHHFSLCQNEGAMLILPEGAERHRLAKDLLLLDVIIQHAVDWYRFAREQLYRDIRSDALYVVTGFHKACSWSLASFKNTGASSARCKLVQLTKGGPIVTTHSTWETVRPLEWRIGPRHSTGIPNQSVFITGFKIAVREELLHLKRVTVNVDHSKRILASRLVGFGASLANFFVGGTSEGTSEVATHHETGNKSTTDHNSPAVEHQHVTVERVPQLSWV</sequence>
<name>A0AAD4G8L4_BOLED</name>
<evidence type="ECO:0000313" key="2">
    <source>
        <dbReference type="EMBL" id="KAF8428863.1"/>
    </source>
</evidence>
<keyword evidence="3" id="KW-1185">Reference proteome</keyword>
<gene>
    <name evidence="2" type="ORF">L210DRAFT_846026</name>
</gene>
<dbReference type="Proteomes" id="UP001194468">
    <property type="component" value="Unassembled WGS sequence"/>
</dbReference>
<reference evidence="2" key="2">
    <citation type="journal article" date="2020" name="Nat. Commun.">
        <title>Large-scale genome sequencing of mycorrhizal fungi provides insights into the early evolution of symbiotic traits.</title>
        <authorList>
            <person name="Miyauchi S."/>
            <person name="Kiss E."/>
            <person name="Kuo A."/>
            <person name="Drula E."/>
            <person name="Kohler A."/>
            <person name="Sanchez-Garcia M."/>
            <person name="Morin E."/>
            <person name="Andreopoulos B."/>
            <person name="Barry K.W."/>
            <person name="Bonito G."/>
            <person name="Buee M."/>
            <person name="Carver A."/>
            <person name="Chen C."/>
            <person name="Cichocki N."/>
            <person name="Clum A."/>
            <person name="Culley D."/>
            <person name="Crous P.W."/>
            <person name="Fauchery L."/>
            <person name="Girlanda M."/>
            <person name="Hayes R.D."/>
            <person name="Keri Z."/>
            <person name="LaButti K."/>
            <person name="Lipzen A."/>
            <person name="Lombard V."/>
            <person name="Magnuson J."/>
            <person name="Maillard F."/>
            <person name="Murat C."/>
            <person name="Nolan M."/>
            <person name="Ohm R.A."/>
            <person name="Pangilinan J."/>
            <person name="Pereira M.F."/>
            <person name="Perotto S."/>
            <person name="Peter M."/>
            <person name="Pfister S."/>
            <person name="Riley R."/>
            <person name="Sitrit Y."/>
            <person name="Stielow J.B."/>
            <person name="Szollosi G."/>
            <person name="Zifcakova L."/>
            <person name="Stursova M."/>
            <person name="Spatafora J.W."/>
            <person name="Tedersoo L."/>
            <person name="Vaario L.M."/>
            <person name="Yamada A."/>
            <person name="Yan M."/>
            <person name="Wang P."/>
            <person name="Xu J."/>
            <person name="Bruns T."/>
            <person name="Baldrian P."/>
            <person name="Vilgalys R."/>
            <person name="Dunand C."/>
            <person name="Henrissat B."/>
            <person name="Grigoriev I.V."/>
            <person name="Hibbett D."/>
            <person name="Nagy L.G."/>
            <person name="Martin F.M."/>
        </authorList>
    </citation>
    <scope>NUCLEOTIDE SEQUENCE</scope>
    <source>
        <strain evidence="2">BED1</strain>
    </source>
</reference>
<dbReference type="EMBL" id="WHUW01000071">
    <property type="protein sequence ID" value="KAF8428863.1"/>
    <property type="molecule type" value="Genomic_DNA"/>
</dbReference>
<evidence type="ECO:0000313" key="3">
    <source>
        <dbReference type="Proteomes" id="UP001194468"/>
    </source>
</evidence>
<dbReference type="AlphaFoldDB" id="A0AAD4G8L4"/>
<proteinExistence type="predicted"/>
<evidence type="ECO:0000256" key="1">
    <source>
        <dbReference type="SAM" id="MobiDB-lite"/>
    </source>
</evidence>
<organism evidence="2 3">
    <name type="scientific">Boletus edulis BED1</name>
    <dbReference type="NCBI Taxonomy" id="1328754"/>
    <lineage>
        <taxon>Eukaryota</taxon>
        <taxon>Fungi</taxon>
        <taxon>Dikarya</taxon>
        <taxon>Basidiomycota</taxon>
        <taxon>Agaricomycotina</taxon>
        <taxon>Agaricomycetes</taxon>
        <taxon>Agaricomycetidae</taxon>
        <taxon>Boletales</taxon>
        <taxon>Boletineae</taxon>
        <taxon>Boletaceae</taxon>
        <taxon>Boletoideae</taxon>
        <taxon>Boletus</taxon>
    </lineage>
</organism>
<comment type="caution">
    <text evidence="2">The sequence shown here is derived from an EMBL/GenBank/DDBJ whole genome shotgun (WGS) entry which is preliminary data.</text>
</comment>
<reference evidence="2" key="1">
    <citation type="submission" date="2019-10" db="EMBL/GenBank/DDBJ databases">
        <authorList>
            <consortium name="DOE Joint Genome Institute"/>
            <person name="Kuo A."/>
            <person name="Miyauchi S."/>
            <person name="Kiss E."/>
            <person name="Drula E."/>
            <person name="Kohler A."/>
            <person name="Sanchez-Garcia M."/>
            <person name="Andreopoulos B."/>
            <person name="Barry K.W."/>
            <person name="Bonito G."/>
            <person name="Buee M."/>
            <person name="Carver A."/>
            <person name="Chen C."/>
            <person name="Cichocki N."/>
            <person name="Clum A."/>
            <person name="Culley D."/>
            <person name="Crous P.W."/>
            <person name="Fauchery L."/>
            <person name="Girlanda M."/>
            <person name="Hayes R."/>
            <person name="Keri Z."/>
            <person name="LaButti K."/>
            <person name="Lipzen A."/>
            <person name="Lombard V."/>
            <person name="Magnuson J."/>
            <person name="Maillard F."/>
            <person name="Morin E."/>
            <person name="Murat C."/>
            <person name="Nolan M."/>
            <person name="Ohm R."/>
            <person name="Pangilinan J."/>
            <person name="Pereira M."/>
            <person name="Perotto S."/>
            <person name="Peter M."/>
            <person name="Riley R."/>
            <person name="Sitrit Y."/>
            <person name="Stielow B."/>
            <person name="Szollosi G."/>
            <person name="Zifcakova L."/>
            <person name="Stursova M."/>
            <person name="Spatafora J.W."/>
            <person name="Tedersoo L."/>
            <person name="Vaario L.-M."/>
            <person name="Yamada A."/>
            <person name="Yan M."/>
            <person name="Wang P."/>
            <person name="Xu J."/>
            <person name="Bruns T."/>
            <person name="Baldrian P."/>
            <person name="Vilgalys R."/>
            <person name="Henrissat B."/>
            <person name="Grigoriev I.V."/>
            <person name="Hibbett D."/>
            <person name="Nagy L.G."/>
            <person name="Martin F.M."/>
        </authorList>
    </citation>
    <scope>NUCLEOTIDE SEQUENCE</scope>
    <source>
        <strain evidence="2">BED1</strain>
    </source>
</reference>
<feature type="region of interest" description="Disordered" evidence="1">
    <location>
        <begin position="307"/>
        <end position="332"/>
    </location>
</feature>
<protein>
    <submittedName>
        <fullName evidence="2">Uncharacterized protein</fullName>
    </submittedName>
</protein>
<accession>A0AAD4G8L4</accession>